<feature type="region of interest" description="Disordered" evidence="1">
    <location>
        <begin position="124"/>
        <end position="162"/>
    </location>
</feature>
<gene>
    <name evidence="2" type="ORF">C4D60_Mb11t18700</name>
</gene>
<evidence type="ECO:0000313" key="3">
    <source>
        <dbReference type="Proteomes" id="UP000317650"/>
    </source>
</evidence>
<protein>
    <submittedName>
        <fullName evidence="2">Uncharacterized protein</fullName>
    </submittedName>
</protein>
<name>A0A4S8J532_MUSBA</name>
<evidence type="ECO:0000256" key="1">
    <source>
        <dbReference type="SAM" id="MobiDB-lite"/>
    </source>
</evidence>
<dbReference type="EMBL" id="PYDT01000007">
    <property type="protein sequence ID" value="THU56577.1"/>
    <property type="molecule type" value="Genomic_DNA"/>
</dbReference>
<keyword evidence="3" id="KW-1185">Reference proteome</keyword>
<proteinExistence type="predicted"/>
<sequence>MDEEVRSAPRLQKGKFRRNMVNDRMKALQLGGDEELLVLHLPRTEEEGRARGGRWLGQKKACAKQLRLVLHGIRQTERLRDAVACQRQWREELTTGLVAKGGPFDAGALRGRRHPAVTALEQEATTSSYVRSQRRKAADGSRDGKLVHDPSKGFKPNSQVGNPEPQAVIAAIEIHQPLGEEHLLLLLLKPGRRVVDDVADDPPKRSLLPVGGGRRSLRKHRHPVFDSKTAPFTSRNEARVELGWYQLQLSLPVLLPGRTAARVGEGPFVGGVFGDHRHSGGVGGAAAAQGRRQCDGGGGRVGASVIKHRSWLRYLRDRQLWTLFDPEKSLLSS</sequence>
<accession>A0A4S8J532</accession>
<dbReference type="Proteomes" id="UP000317650">
    <property type="component" value="Chromosome 11"/>
</dbReference>
<feature type="compositionally biased region" description="Basic and acidic residues" evidence="1">
    <location>
        <begin position="136"/>
        <end position="152"/>
    </location>
</feature>
<evidence type="ECO:0000313" key="2">
    <source>
        <dbReference type="EMBL" id="THU56577.1"/>
    </source>
</evidence>
<organism evidence="2 3">
    <name type="scientific">Musa balbisiana</name>
    <name type="common">Banana</name>
    <dbReference type="NCBI Taxonomy" id="52838"/>
    <lineage>
        <taxon>Eukaryota</taxon>
        <taxon>Viridiplantae</taxon>
        <taxon>Streptophyta</taxon>
        <taxon>Embryophyta</taxon>
        <taxon>Tracheophyta</taxon>
        <taxon>Spermatophyta</taxon>
        <taxon>Magnoliopsida</taxon>
        <taxon>Liliopsida</taxon>
        <taxon>Zingiberales</taxon>
        <taxon>Musaceae</taxon>
        <taxon>Musa</taxon>
    </lineage>
</organism>
<comment type="caution">
    <text evidence="2">The sequence shown here is derived from an EMBL/GenBank/DDBJ whole genome shotgun (WGS) entry which is preliminary data.</text>
</comment>
<reference evidence="2 3" key="1">
    <citation type="journal article" date="2019" name="Nat. Plants">
        <title>Genome sequencing of Musa balbisiana reveals subgenome evolution and function divergence in polyploid bananas.</title>
        <authorList>
            <person name="Yao X."/>
        </authorList>
    </citation>
    <scope>NUCLEOTIDE SEQUENCE [LARGE SCALE GENOMIC DNA]</scope>
    <source>
        <strain evidence="3">cv. DH-PKW</strain>
        <tissue evidence="2">Leaves</tissue>
    </source>
</reference>
<dbReference type="AlphaFoldDB" id="A0A4S8J532"/>